<dbReference type="Proteomes" id="UP000076079">
    <property type="component" value="Chromosome"/>
</dbReference>
<proteinExistence type="predicted"/>
<dbReference type="RefSeq" id="WP_110173321.1">
    <property type="nucleotide sequence ID" value="NZ_CP015136.1"/>
</dbReference>
<reference evidence="1 2" key="1">
    <citation type="journal article" date="2016" name="Genome Announc.">
        <title>First Complete Genome Sequence of a Subdivision 6 Acidobacterium Strain.</title>
        <authorList>
            <person name="Huang S."/>
            <person name="Vieira S."/>
            <person name="Bunk B."/>
            <person name="Riedel T."/>
            <person name="Sproer C."/>
            <person name="Overmann J."/>
        </authorList>
    </citation>
    <scope>NUCLEOTIDE SEQUENCE [LARGE SCALE GENOMIC DNA]</scope>
    <source>
        <strain evidence="2">DSM 100886 HEG_-6_39</strain>
    </source>
</reference>
<organism evidence="1 2">
    <name type="scientific">Luteitalea pratensis</name>
    <dbReference type="NCBI Taxonomy" id="1855912"/>
    <lineage>
        <taxon>Bacteria</taxon>
        <taxon>Pseudomonadati</taxon>
        <taxon>Acidobacteriota</taxon>
        <taxon>Vicinamibacteria</taxon>
        <taxon>Vicinamibacterales</taxon>
        <taxon>Vicinamibacteraceae</taxon>
        <taxon>Luteitalea</taxon>
    </lineage>
</organism>
<protein>
    <submittedName>
        <fullName evidence="1">Beta-galactosidase</fullName>
    </submittedName>
</protein>
<dbReference type="OrthoDB" id="108629at2"/>
<sequence>MTRQGVRLDMLAATQHDHFVQDDYARLASVNISTVRDTIRWHLVEPSPGVFDFSSVQPYAAAAHAQRVQVVWDLLHYGVPPHVDTMAPDFAVRFASYAGAVARFLASRTIGTPFYTPINEISFYAWAAAEVGWFHPYLIGRGPEMKRQLVRAWIAAVDAIRAVSPDARFVSVEPLIHIVPPRGRLDWEGQAEAAREAQFEAWDMLVGQRDPYLGGASRYLDVIGVNFYHDNEWEEPGNVRLLWHVLPRDPRWVPFHALVQDAYRRYRRPMVVGETSHVGEGRSEWIREMTEEVVLALHAGVPIEGICLYPILDRFEWEDSTHWHNSGLWDLAREADGTLRRVLNEPYAAALGRSQLRLATVGCK</sequence>
<gene>
    <name evidence="1" type="ORF">LuPra_05070</name>
</gene>
<dbReference type="SUPFAM" id="SSF51445">
    <property type="entry name" value="(Trans)glycosidases"/>
    <property type="match status" value="1"/>
</dbReference>
<dbReference type="KEGG" id="abac:LuPra_05070"/>
<dbReference type="InterPro" id="IPR017853">
    <property type="entry name" value="GH"/>
</dbReference>
<dbReference type="Gene3D" id="3.20.20.80">
    <property type="entry name" value="Glycosidases"/>
    <property type="match status" value="1"/>
</dbReference>
<reference evidence="2" key="2">
    <citation type="submission" date="2016-04" db="EMBL/GenBank/DDBJ databases">
        <title>First Complete Genome Sequence of a Subdivision 6 Acidobacterium.</title>
        <authorList>
            <person name="Huang S."/>
            <person name="Vieira S."/>
            <person name="Bunk B."/>
            <person name="Riedel T."/>
            <person name="Sproeer C."/>
            <person name="Overmann J."/>
        </authorList>
    </citation>
    <scope>NUCLEOTIDE SEQUENCE [LARGE SCALE GENOMIC DNA]</scope>
    <source>
        <strain evidence="2">DSM 100886 HEG_-6_39</strain>
    </source>
</reference>
<evidence type="ECO:0000313" key="2">
    <source>
        <dbReference type="Proteomes" id="UP000076079"/>
    </source>
</evidence>
<dbReference type="STRING" id="1855912.LuPra_05070"/>
<dbReference type="AlphaFoldDB" id="A0A143PT39"/>
<dbReference type="PATRIC" id="fig|1813736.3.peg.5326"/>
<keyword evidence="2" id="KW-1185">Reference proteome</keyword>
<evidence type="ECO:0000313" key="1">
    <source>
        <dbReference type="EMBL" id="AMY11805.1"/>
    </source>
</evidence>
<accession>A0A143PT39</accession>
<name>A0A143PT39_LUTPR</name>
<dbReference type="EMBL" id="CP015136">
    <property type="protein sequence ID" value="AMY11805.1"/>
    <property type="molecule type" value="Genomic_DNA"/>
</dbReference>